<feature type="compositionally biased region" description="Pro residues" evidence="5">
    <location>
        <begin position="881"/>
        <end position="895"/>
    </location>
</feature>
<feature type="chain" id="PRO_5002252248" evidence="7">
    <location>
        <begin position="23"/>
        <end position="1108"/>
    </location>
</feature>
<feature type="compositionally biased region" description="Basic and acidic residues" evidence="5">
    <location>
        <begin position="1073"/>
        <end position="1083"/>
    </location>
</feature>
<dbReference type="AlphaFoldDB" id="A0A0D1YXT2"/>
<sequence>MAGFDTMISALAAVMLLVQQKADDCLFLLNLKLTSLSTFFRETLTLPAPEPVTQYITKTVHKTHTATPVTVTTILGPATTLEIITAPTVTGSNLPEQLQIYSFVDKSPYDFLLITSGIITIVVTISAYALYIRSEMRRQPHTNIRRKSRERYQKLVASTSTMIFGAVSAVHLLVMFIGHVIFSSEPDYQFKPLTNILIEMKMSLWTKLMSALGKLYAVVAPPISRFVAVTLTSTMSAFHYLFAIIAIISPGIITFSVSTFHCLYDACASVWQTSREYVLEPFREHVWPSVVCFLHDYLWWFLRDFAGPTISDAFIAPYQTAFRNSTSKTQHTQNQHQTPTASGAIPRNDFTPNLVVTPAQPNHFQVPYTPGSGAPQPPNSQHPTPVNQQLHHGVLQENKSLRQDIDSLRQKLVREQAQREDAELRAKNAKELNDKVYSSLHEVQEKQQKLEARYAHMAVNKPKPVITHFLSPGEYPEKVTENLITRKHTQKHKARSDKRLRTMRPLKPRVNILRKSAEQRTIRLAELAQQRHKEPELDVPTSQNNTQAEQTDVPTSQDITQEEQTDVLPSQNITPEQNTALLNHENTIQQQASELQQSSNLLVTYQNILQEQQSRISGLDTSIRDKDSQLEELSQNVANRDSDINRQRQAIQDLEAKVNHINTDVTEAAARVREAQTALEEERSRAQRLEQACLERESELTQLRQNATEGNARIQQLEGEVTTMTQLKQNATEGNTRIQQLESEVASMTQLNQNATEGNARNQQLEGEVATMRAQALVNGVFQKTAESYQHQNGVLQEQLRQVREELQVANQTIEDLRWEGDHIMDTEAVVVAGEEQPFSGYQEQQPVNDYPDLVTEGLDPEDLIAAGILSGIDNTAAVAPTPPPPPPPSSPPATLPGLGFVGDNDTLRIKLKPKGRLRRPDGSAPSAPVAGGGVPKVNPFAGLALGGSGPNVTPTLTFAAGGAGRAANPSPVIAAGGNPAVNPSPIFVPNMAYVAANAAPRTAPAEMIPVKPGVLPFKFDSAQLNKLASMNAEQLHKLAMTDPARAAKKGSDDGEESTGEESNGEDSDDGEMDRAFDQAYREIDEEEELMKKFEKVYGSDDDSGESD</sequence>
<feature type="region of interest" description="Disordered" evidence="5">
    <location>
        <begin position="528"/>
        <end position="557"/>
    </location>
</feature>
<feature type="region of interest" description="Disordered" evidence="5">
    <location>
        <begin position="1043"/>
        <end position="1108"/>
    </location>
</feature>
<feature type="coiled-coil region" evidence="4">
    <location>
        <begin position="391"/>
        <end position="434"/>
    </location>
</feature>
<keyword evidence="6" id="KW-1133">Transmembrane helix</keyword>
<feature type="signal peptide" evidence="7">
    <location>
        <begin position="1"/>
        <end position="22"/>
    </location>
</feature>
<organism evidence="8 9">
    <name type="scientific">Exophiala sideris</name>
    <dbReference type="NCBI Taxonomy" id="1016849"/>
    <lineage>
        <taxon>Eukaryota</taxon>
        <taxon>Fungi</taxon>
        <taxon>Dikarya</taxon>
        <taxon>Ascomycota</taxon>
        <taxon>Pezizomycotina</taxon>
        <taxon>Eurotiomycetes</taxon>
        <taxon>Chaetothyriomycetidae</taxon>
        <taxon>Chaetothyriales</taxon>
        <taxon>Herpotrichiellaceae</taxon>
        <taxon>Exophiala</taxon>
    </lineage>
</organism>
<dbReference type="GO" id="GO:0031032">
    <property type="term" value="P:actomyosin structure organization"/>
    <property type="evidence" value="ECO:0007669"/>
    <property type="project" value="TreeGrafter"/>
</dbReference>
<feature type="compositionally biased region" description="Polar residues" evidence="5">
    <location>
        <begin position="540"/>
        <end position="557"/>
    </location>
</feature>
<evidence type="ECO:0000256" key="4">
    <source>
        <dbReference type="SAM" id="Coils"/>
    </source>
</evidence>
<feature type="transmembrane region" description="Helical" evidence="6">
    <location>
        <begin position="240"/>
        <end position="260"/>
    </location>
</feature>
<evidence type="ECO:0000313" key="8">
    <source>
        <dbReference type="EMBL" id="KIV79593.1"/>
    </source>
</evidence>
<dbReference type="EMBL" id="KN846953">
    <property type="protein sequence ID" value="KIV79593.1"/>
    <property type="molecule type" value="Genomic_DNA"/>
</dbReference>
<evidence type="ECO:0000256" key="3">
    <source>
        <dbReference type="ARBA" id="ARBA00048679"/>
    </source>
</evidence>
<keyword evidence="4" id="KW-0175">Coiled coil</keyword>
<dbReference type="GO" id="GO:0004674">
    <property type="term" value="F:protein serine/threonine kinase activity"/>
    <property type="evidence" value="ECO:0007669"/>
    <property type="project" value="UniProtKB-EC"/>
</dbReference>
<feature type="coiled-coil region" evidence="4">
    <location>
        <begin position="637"/>
        <end position="820"/>
    </location>
</feature>
<dbReference type="STRING" id="1016849.A0A0D1YXT2"/>
<comment type="catalytic activity">
    <reaction evidence="3">
        <text>L-seryl-[protein] + ATP = O-phospho-L-seryl-[protein] + ADP + H(+)</text>
        <dbReference type="Rhea" id="RHEA:17989"/>
        <dbReference type="Rhea" id="RHEA-COMP:9863"/>
        <dbReference type="Rhea" id="RHEA-COMP:11604"/>
        <dbReference type="ChEBI" id="CHEBI:15378"/>
        <dbReference type="ChEBI" id="CHEBI:29999"/>
        <dbReference type="ChEBI" id="CHEBI:30616"/>
        <dbReference type="ChEBI" id="CHEBI:83421"/>
        <dbReference type="ChEBI" id="CHEBI:456216"/>
        <dbReference type="EC" id="2.7.11.1"/>
    </reaction>
</comment>
<evidence type="ECO:0000256" key="1">
    <source>
        <dbReference type="ARBA" id="ARBA00022553"/>
    </source>
</evidence>
<keyword evidence="7" id="KW-0732">Signal</keyword>
<evidence type="ECO:0000256" key="2">
    <source>
        <dbReference type="ARBA" id="ARBA00047899"/>
    </source>
</evidence>
<dbReference type="Gene3D" id="1.10.287.1490">
    <property type="match status" value="1"/>
</dbReference>
<keyword evidence="6" id="KW-0472">Membrane</keyword>
<evidence type="ECO:0000256" key="6">
    <source>
        <dbReference type="SAM" id="Phobius"/>
    </source>
</evidence>
<reference evidence="8 9" key="1">
    <citation type="submission" date="2015-01" db="EMBL/GenBank/DDBJ databases">
        <title>The Genome Sequence of Exophiala sideris CBS121828.</title>
        <authorList>
            <consortium name="The Broad Institute Genomics Platform"/>
            <person name="Cuomo C."/>
            <person name="de Hoog S."/>
            <person name="Gorbushina A."/>
            <person name="Stielow B."/>
            <person name="Teixiera M."/>
            <person name="Abouelleil A."/>
            <person name="Chapman S.B."/>
            <person name="Priest M."/>
            <person name="Young S.K."/>
            <person name="Wortman J."/>
            <person name="Nusbaum C."/>
            <person name="Birren B."/>
        </authorList>
    </citation>
    <scope>NUCLEOTIDE SEQUENCE [LARGE SCALE GENOMIC DNA]</scope>
    <source>
        <strain evidence="8 9">CBS 121828</strain>
    </source>
</reference>
<feature type="region of interest" description="Disordered" evidence="5">
    <location>
        <begin position="325"/>
        <end position="387"/>
    </location>
</feature>
<dbReference type="PANTHER" id="PTHR22988">
    <property type="entry name" value="MYOTONIC DYSTROPHY S/T KINASE-RELATED"/>
    <property type="match status" value="1"/>
</dbReference>
<dbReference type="PANTHER" id="PTHR22988:SF71">
    <property type="entry name" value="CITRON RHO-INTERACTING KINASE"/>
    <property type="match status" value="1"/>
</dbReference>
<name>A0A0D1YXT2_9EURO</name>
<feature type="compositionally biased region" description="Low complexity" evidence="5">
    <location>
        <begin position="325"/>
        <end position="338"/>
    </location>
</feature>
<keyword evidence="6" id="KW-0812">Transmembrane</keyword>
<evidence type="ECO:0000313" key="9">
    <source>
        <dbReference type="Proteomes" id="UP000053599"/>
    </source>
</evidence>
<dbReference type="OrthoDB" id="10254663at2759"/>
<accession>A0A0D1YXT2</accession>
<comment type="catalytic activity">
    <reaction evidence="2">
        <text>L-threonyl-[protein] + ATP = O-phospho-L-threonyl-[protein] + ADP + H(+)</text>
        <dbReference type="Rhea" id="RHEA:46608"/>
        <dbReference type="Rhea" id="RHEA-COMP:11060"/>
        <dbReference type="Rhea" id="RHEA-COMP:11605"/>
        <dbReference type="ChEBI" id="CHEBI:15378"/>
        <dbReference type="ChEBI" id="CHEBI:30013"/>
        <dbReference type="ChEBI" id="CHEBI:30616"/>
        <dbReference type="ChEBI" id="CHEBI:61977"/>
        <dbReference type="ChEBI" id="CHEBI:456216"/>
        <dbReference type="EC" id="2.7.11.1"/>
    </reaction>
</comment>
<evidence type="ECO:0000256" key="5">
    <source>
        <dbReference type="SAM" id="MobiDB-lite"/>
    </source>
</evidence>
<proteinExistence type="predicted"/>
<dbReference type="HOGENOM" id="CLU_282134_0_0_1"/>
<feature type="transmembrane region" description="Helical" evidence="6">
    <location>
        <begin position="155"/>
        <end position="182"/>
    </location>
</feature>
<protein>
    <submittedName>
        <fullName evidence="8">Uncharacterized protein</fullName>
    </submittedName>
</protein>
<evidence type="ECO:0000256" key="7">
    <source>
        <dbReference type="SAM" id="SignalP"/>
    </source>
</evidence>
<feature type="compositionally biased region" description="Acidic residues" evidence="5">
    <location>
        <begin position="1054"/>
        <end position="1072"/>
    </location>
</feature>
<feature type="compositionally biased region" description="Basic and acidic residues" evidence="5">
    <location>
        <begin position="1090"/>
        <end position="1099"/>
    </location>
</feature>
<gene>
    <name evidence="8" type="ORF">PV11_07144</name>
</gene>
<dbReference type="GO" id="GO:0005737">
    <property type="term" value="C:cytoplasm"/>
    <property type="evidence" value="ECO:0007669"/>
    <property type="project" value="TreeGrafter"/>
</dbReference>
<dbReference type="GO" id="GO:0005856">
    <property type="term" value="C:cytoskeleton"/>
    <property type="evidence" value="ECO:0007669"/>
    <property type="project" value="TreeGrafter"/>
</dbReference>
<dbReference type="Proteomes" id="UP000053599">
    <property type="component" value="Unassembled WGS sequence"/>
</dbReference>
<feature type="transmembrane region" description="Helical" evidence="6">
    <location>
        <begin position="111"/>
        <end position="134"/>
    </location>
</feature>
<keyword evidence="1" id="KW-0597">Phosphoprotein</keyword>
<feature type="region of interest" description="Disordered" evidence="5">
    <location>
        <begin position="877"/>
        <end position="934"/>
    </location>
</feature>
<dbReference type="InterPro" id="IPR050839">
    <property type="entry name" value="Rho-assoc_Ser/Thr_Kinase"/>
</dbReference>